<keyword evidence="1" id="KW-0812">Transmembrane</keyword>
<keyword evidence="1" id="KW-1133">Transmembrane helix</keyword>
<evidence type="ECO:0000313" key="6">
    <source>
        <dbReference type="EMBL" id="CAB4618062.1"/>
    </source>
</evidence>
<dbReference type="EMBL" id="CAFAAM010000094">
    <property type="protein sequence ID" value="CAB4804995.1"/>
    <property type="molecule type" value="Genomic_DNA"/>
</dbReference>
<dbReference type="EMBL" id="CAEZTY010000015">
    <property type="protein sequence ID" value="CAB4580952.1"/>
    <property type="molecule type" value="Genomic_DNA"/>
</dbReference>
<protein>
    <submittedName>
        <fullName evidence="5">Unannotated protein</fullName>
    </submittedName>
</protein>
<evidence type="ECO:0000313" key="5">
    <source>
        <dbReference type="EMBL" id="CAB4580952.1"/>
    </source>
</evidence>
<keyword evidence="1" id="KW-0472">Membrane</keyword>
<evidence type="ECO:0000313" key="10">
    <source>
        <dbReference type="EMBL" id="CAB4956146.1"/>
    </source>
</evidence>
<accession>A0A6J6EWG7</accession>
<name>A0A6J6EWG7_9ZZZZ</name>
<organism evidence="5">
    <name type="scientific">freshwater metagenome</name>
    <dbReference type="NCBI Taxonomy" id="449393"/>
    <lineage>
        <taxon>unclassified sequences</taxon>
        <taxon>metagenomes</taxon>
        <taxon>ecological metagenomes</taxon>
    </lineage>
</organism>
<dbReference type="Pfam" id="PF14018">
    <property type="entry name" value="DUF4234"/>
    <property type="match status" value="1"/>
</dbReference>
<evidence type="ECO:0000313" key="8">
    <source>
        <dbReference type="EMBL" id="CAB4784528.1"/>
    </source>
</evidence>
<dbReference type="EMBL" id="CAEZXY010000014">
    <property type="protein sequence ID" value="CAB4700579.1"/>
    <property type="molecule type" value="Genomic_DNA"/>
</dbReference>
<reference evidence="5" key="1">
    <citation type="submission" date="2020-05" db="EMBL/GenBank/DDBJ databases">
        <authorList>
            <person name="Chiriac C."/>
            <person name="Salcher M."/>
            <person name="Ghai R."/>
            <person name="Kavagutti S V."/>
        </authorList>
    </citation>
    <scope>NUCLEOTIDE SEQUENCE</scope>
</reference>
<dbReference type="EMBL" id="CAESAL010000049">
    <property type="protein sequence ID" value="CAB4343990.1"/>
    <property type="molecule type" value="Genomic_DNA"/>
</dbReference>
<evidence type="ECO:0000259" key="2">
    <source>
        <dbReference type="Pfam" id="PF14018"/>
    </source>
</evidence>
<feature type="domain" description="DUF4234" evidence="2">
    <location>
        <begin position="8"/>
        <end position="63"/>
    </location>
</feature>
<evidence type="ECO:0000313" key="7">
    <source>
        <dbReference type="EMBL" id="CAB4700579.1"/>
    </source>
</evidence>
<evidence type="ECO:0000256" key="1">
    <source>
        <dbReference type="SAM" id="Phobius"/>
    </source>
</evidence>
<dbReference type="EMBL" id="CAFBNJ010000059">
    <property type="protein sequence ID" value="CAB4956146.1"/>
    <property type="molecule type" value="Genomic_DNA"/>
</dbReference>
<proteinExistence type="predicted"/>
<dbReference type="EMBL" id="CAEUNJ010000033">
    <property type="protein sequence ID" value="CAB4371563.1"/>
    <property type="molecule type" value="Genomic_DNA"/>
</dbReference>
<feature type="transmembrane region" description="Helical" evidence="1">
    <location>
        <begin position="7"/>
        <end position="27"/>
    </location>
</feature>
<feature type="transmembrane region" description="Helical" evidence="1">
    <location>
        <begin position="81"/>
        <end position="101"/>
    </location>
</feature>
<feature type="transmembrane region" description="Helical" evidence="1">
    <location>
        <begin position="47"/>
        <end position="69"/>
    </location>
</feature>
<gene>
    <name evidence="5" type="ORF">UFOPK1762_00612</name>
    <name evidence="6" type="ORF">UFOPK1906_00524</name>
    <name evidence="7" type="ORF">UFOPK2624_00518</name>
    <name evidence="8" type="ORF">UFOPK2969_00317</name>
    <name evidence="9" type="ORF">UFOPK3010_00816</name>
    <name evidence="3" type="ORF">UFOPK3331_01304</name>
    <name evidence="10" type="ORF">UFOPK3785_01156</name>
    <name evidence="4" type="ORF">UFOPK4201_00908</name>
    <name evidence="11" type="ORF">UFOPK4371_00678</name>
</gene>
<dbReference type="EMBL" id="CAEZVC010000021">
    <property type="protein sequence ID" value="CAB4618062.1"/>
    <property type="molecule type" value="Genomic_DNA"/>
</dbReference>
<dbReference type="EMBL" id="CAFAAD010000014">
    <property type="protein sequence ID" value="CAB4784528.1"/>
    <property type="molecule type" value="Genomic_DNA"/>
</dbReference>
<dbReference type="InterPro" id="IPR025328">
    <property type="entry name" value="DUF4234"/>
</dbReference>
<evidence type="ECO:0000313" key="4">
    <source>
        <dbReference type="EMBL" id="CAB4371563.1"/>
    </source>
</evidence>
<dbReference type="EMBL" id="CAFBRD010000026">
    <property type="protein sequence ID" value="CAB5076198.1"/>
    <property type="molecule type" value="Genomic_DNA"/>
</dbReference>
<evidence type="ECO:0000313" key="3">
    <source>
        <dbReference type="EMBL" id="CAB4343990.1"/>
    </source>
</evidence>
<evidence type="ECO:0000313" key="9">
    <source>
        <dbReference type="EMBL" id="CAB4804995.1"/>
    </source>
</evidence>
<evidence type="ECO:0000313" key="11">
    <source>
        <dbReference type="EMBL" id="CAB5076198.1"/>
    </source>
</evidence>
<dbReference type="AlphaFoldDB" id="A0A6J6EWG7"/>
<sequence>MRPVGKIRNPIVVILLTIVTLGIYGLYWHYEMFKETNEFDNEGISGIVGLLISFFCSIVAIFLIPWQIGETRKRAGMPERVNAIYGLWILLPIVGIFIWIVQVQNAANELWEAQGAVAA</sequence>